<evidence type="ECO:0000313" key="2">
    <source>
        <dbReference type="Proteomes" id="UP001293254"/>
    </source>
</evidence>
<reference evidence="1" key="2">
    <citation type="journal article" date="2024" name="Plant">
        <title>Genomic evolution and insights into agronomic trait innovations of Sesamum species.</title>
        <authorList>
            <person name="Miao H."/>
            <person name="Wang L."/>
            <person name="Qu L."/>
            <person name="Liu H."/>
            <person name="Sun Y."/>
            <person name="Le M."/>
            <person name="Wang Q."/>
            <person name="Wei S."/>
            <person name="Zheng Y."/>
            <person name="Lin W."/>
            <person name="Duan Y."/>
            <person name="Cao H."/>
            <person name="Xiong S."/>
            <person name="Wang X."/>
            <person name="Wei L."/>
            <person name="Li C."/>
            <person name="Ma Q."/>
            <person name="Ju M."/>
            <person name="Zhao R."/>
            <person name="Li G."/>
            <person name="Mu C."/>
            <person name="Tian Q."/>
            <person name="Mei H."/>
            <person name="Zhang T."/>
            <person name="Gao T."/>
            <person name="Zhang H."/>
        </authorList>
    </citation>
    <scope>NUCLEOTIDE SEQUENCE</scope>
    <source>
        <strain evidence="1">3651</strain>
    </source>
</reference>
<sequence length="105" mass="11929">MRDCPKKENFNTLVAEVNDDDEGHTDQPFAVVERIVGEAPTQIERFVVCSGHIKAVKLKVKPIQGIAVVNLRVEAWQGKCDLMPVPLDDFHVILGMDFICWRKLR</sequence>
<reference evidence="1" key="1">
    <citation type="submission" date="2020-06" db="EMBL/GenBank/DDBJ databases">
        <authorList>
            <person name="Li T."/>
            <person name="Hu X."/>
            <person name="Zhang T."/>
            <person name="Song X."/>
            <person name="Zhang H."/>
            <person name="Dai N."/>
            <person name="Sheng W."/>
            <person name="Hou X."/>
            <person name="Wei L."/>
        </authorList>
    </citation>
    <scope>NUCLEOTIDE SEQUENCE</scope>
    <source>
        <strain evidence="1">3651</strain>
        <tissue evidence="1">Leaf</tissue>
    </source>
</reference>
<dbReference type="EMBL" id="JACGWO010000008">
    <property type="protein sequence ID" value="KAK4422108.1"/>
    <property type="molecule type" value="Genomic_DNA"/>
</dbReference>
<organism evidence="1 2">
    <name type="scientific">Sesamum alatum</name>
    <dbReference type="NCBI Taxonomy" id="300844"/>
    <lineage>
        <taxon>Eukaryota</taxon>
        <taxon>Viridiplantae</taxon>
        <taxon>Streptophyta</taxon>
        <taxon>Embryophyta</taxon>
        <taxon>Tracheophyta</taxon>
        <taxon>Spermatophyta</taxon>
        <taxon>Magnoliopsida</taxon>
        <taxon>eudicotyledons</taxon>
        <taxon>Gunneridae</taxon>
        <taxon>Pentapetalae</taxon>
        <taxon>asterids</taxon>
        <taxon>lamiids</taxon>
        <taxon>Lamiales</taxon>
        <taxon>Pedaliaceae</taxon>
        <taxon>Sesamum</taxon>
    </lineage>
</organism>
<keyword evidence="2" id="KW-1185">Reference proteome</keyword>
<protein>
    <submittedName>
        <fullName evidence="1">Uncharacterized protein</fullName>
    </submittedName>
</protein>
<name>A0AAE1Y1P5_9LAMI</name>
<gene>
    <name evidence="1" type="ORF">Salat_2161800</name>
</gene>
<evidence type="ECO:0000313" key="1">
    <source>
        <dbReference type="EMBL" id="KAK4422108.1"/>
    </source>
</evidence>
<dbReference type="Proteomes" id="UP001293254">
    <property type="component" value="Unassembled WGS sequence"/>
</dbReference>
<dbReference type="AlphaFoldDB" id="A0AAE1Y1P5"/>
<accession>A0AAE1Y1P5</accession>
<proteinExistence type="predicted"/>
<comment type="caution">
    <text evidence="1">The sequence shown here is derived from an EMBL/GenBank/DDBJ whole genome shotgun (WGS) entry which is preliminary data.</text>
</comment>